<gene>
    <name evidence="1" type="ORF">CEXT_424931</name>
</gene>
<keyword evidence="2" id="KW-1185">Reference proteome</keyword>
<comment type="caution">
    <text evidence="1">The sequence shown here is derived from an EMBL/GenBank/DDBJ whole genome shotgun (WGS) entry which is preliminary data.</text>
</comment>
<dbReference type="Proteomes" id="UP001054945">
    <property type="component" value="Unassembled WGS sequence"/>
</dbReference>
<evidence type="ECO:0000313" key="2">
    <source>
        <dbReference type="Proteomes" id="UP001054945"/>
    </source>
</evidence>
<proteinExistence type="predicted"/>
<name>A0AAV4SRF7_CAEEX</name>
<dbReference type="AlphaFoldDB" id="A0AAV4SRF7"/>
<protein>
    <submittedName>
        <fullName evidence="1">Uncharacterized protein</fullName>
    </submittedName>
</protein>
<evidence type="ECO:0000313" key="1">
    <source>
        <dbReference type="EMBL" id="GIY35894.1"/>
    </source>
</evidence>
<dbReference type="EMBL" id="BPLR01009976">
    <property type="protein sequence ID" value="GIY35894.1"/>
    <property type="molecule type" value="Genomic_DNA"/>
</dbReference>
<sequence>MKNQIVGDKFNKLPTSTLSIGCKIFKNLWGKKIKEKISQKDDTQSLKIAENFDKLLLCCTNYGGYHFYGISHPFLYRKVHGRATFPGYPWNSLTHPLQKGSKSLTNLHPDFLPLLTIANKGVVF</sequence>
<organism evidence="1 2">
    <name type="scientific">Caerostris extrusa</name>
    <name type="common">Bark spider</name>
    <name type="synonym">Caerostris bankana</name>
    <dbReference type="NCBI Taxonomy" id="172846"/>
    <lineage>
        <taxon>Eukaryota</taxon>
        <taxon>Metazoa</taxon>
        <taxon>Ecdysozoa</taxon>
        <taxon>Arthropoda</taxon>
        <taxon>Chelicerata</taxon>
        <taxon>Arachnida</taxon>
        <taxon>Araneae</taxon>
        <taxon>Araneomorphae</taxon>
        <taxon>Entelegynae</taxon>
        <taxon>Araneoidea</taxon>
        <taxon>Araneidae</taxon>
        <taxon>Caerostris</taxon>
    </lineage>
</organism>
<reference evidence="1 2" key="1">
    <citation type="submission" date="2021-06" db="EMBL/GenBank/DDBJ databases">
        <title>Caerostris extrusa draft genome.</title>
        <authorList>
            <person name="Kono N."/>
            <person name="Arakawa K."/>
        </authorList>
    </citation>
    <scope>NUCLEOTIDE SEQUENCE [LARGE SCALE GENOMIC DNA]</scope>
</reference>
<accession>A0AAV4SRF7</accession>